<dbReference type="eggNOG" id="COG3291">
    <property type="taxonomic scope" value="Bacteria"/>
</dbReference>
<dbReference type="Proteomes" id="UP000007463">
    <property type="component" value="Chromosome"/>
</dbReference>
<reference evidence="3 4" key="1">
    <citation type="journal article" date="2011" name="Stand. Genomic Sci.">
        <title>Complete genome sequence of the gliding freshwater bacterium Fluviicola taffensis type strain (RW262).</title>
        <authorList>
            <person name="Woyke T."/>
            <person name="Chertkov O."/>
            <person name="Lapidus A."/>
            <person name="Nolan M."/>
            <person name="Lucas S."/>
            <person name="Del Rio T.G."/>
            <person name="Tice H."/>
            <person name="Cheng J.F."/>
            <person name="Tapia R."/>
            <person name="Han C."/>
            <person name="Goodwin L."/>
            <person name="Pitluck S."/>
            <person name="Liolios K."/>
            <person name="Pagani I."/>
            <person name="Ivanova N."/>
            <person name="Huntemann M."/>
            <person name="Mavromatis K."/>
            <person name="Mikhailova N."/>
            <person name="Pati A."/>
            <person name="Chen A."/>
            <person name="Palaniappan K."/>
            <person name="Land M."/>
            <person name="Hauser L."/>
            <person name="Brambilla E.M."/>
            <person name="Rohde M."/>
            <person name="Mwirichia R."/>
            <person name="Sikorski J."/>
            <person name="Tindall B.J."/>
            <person name="Goker M."/>
            <person name="Bristow J."/>
            <person name="Eisen J.A."/>
            <person name="Markowitz V."/>
            <person name="Hugenholtz P."/>
            <person name="Klenk H.P."/>
            <person name="Kyrpides N.C."/>
        </authorList>
    </citation>
    <scope>NUCLEOTIDE SEQUENCE [LARGE SCALE GENOMIC DNA]</scope>
    <source>
        <strain evidence="4">DSM 16823 / RW262 / RW262</strain>
    </source>
</reference>
<dbReference type="HOGENOM" id="CLU_451104_0_0_10"/>
<dbReference type="InterPro" id="IPR013783">
    <property type="entry name" value="Ig-like_fold"/>
</dbReference>
<keyword evidence="1" id="KW-0732">Signal</keyword>
<feature type="signal peptide" evidence="1">
    <location>
        <begin position="1"/>
        <end position="20"/>
    </location>
</feature>
<dbReference type="OrthoDB" id="1391397at2"/>
<dbReference type="RefSeq" id="WP_013685154.1">
    <property type="nucleotide sequence ID" value="NC_015321.1"/>
</dbReference>
<evidence type="ECO:0000313" key="3">
    <source>
        <dbReference type="EMBL" id="AEA42380.1"/>
    </source>
</evidence>
<feature type="chain" id="PRO_5003278472" evidence="1">
    <location>
        <begin position="21"/>
        <end position="605"/>
    </location>
</feature>
<dbReference type="InterPro" id="IPR035986">
    <property type="entry name" value="PKD_dom_sf"/>
</dbReference>
<accession>F2IE62</accession>
<name>F2IE62_FLUTR</name>
<dbReference type="KEGG" id="fte:Fluta_0372"/>
<proteinExistence type="predicted"/>
<dbReference type="STRING" id="755732.Fluta_0372"/>
<dbReference type="Gene3D" id="2.60.40.4070">
    <property type="match status" value="1"/>
</dbReference>
<evidence type="ECO:0000313" key="4">
    <source>
        <dbReference type="Proteomes" id="UP000007463"/>
    </source>
</evidence>
<dbReference type="Gene3D" id="2.60.40.10">
    <property type="entry name" value="Immunoglobulins"/>
    <property type="match status" value="1"/>
</dbReference>
<sequence precursor="true">MKKNLLGAFFALLLSITANAQCSQYPTLSLGNDTLLCQGQSLSLAVPAGYDSYTWNVAPGNQPSVTITTPTTLILNVANFTQNLVVNGDFEAGDTGFTTGYAYGTSPAIGGILWDESTYAITTNPNLVHSSFFTCSDVGTTGPGNMMVVNGSIIPNTNVWSQTINIDPNTNYSFSAWVTSMENISAAHVSVLQFFINGIQIGPVFSPSLNGCDWQQFSQIWNSGVSTSAIISIVAQVSSGNNDFAIDNITFNTACVQTDTIVVSYDPNTIDAGANVAFCQNEPQSVTATANYANPSFTWETGATTPTITPTASGWYTVSAVSPSGSGCVLRDSVNVNITLMPWGFDTVVAQPTSCGTNNGAVYTLVHGPFVGQPIYTWNGPGANNPNQINASVWQNLGAGWYYIDVQNQGCHRRDSILVTTLNPPIAQFSANPTSGYGPLTVDMTNTSSNSSDFQWFFGNGNTANVNDLSSQQQVYDTVGSYTIVLVATNGNCSDTTSIVVNVIPPPIPPVTVPVGIIVPNIFTPNGDHVNDLFTFELLNIKSLNVTIVNRWGNPVNVSNTVPFAWDGKDASGNLVDEGVYFYKYTAKGAQDEDLEGQGFLQMFK</sequence>
<dbReference type="AlphaFoldDB" id="F2IE62"/>
<dbReference type="EMBL" id="CP002542">
    <property type="protein sequence ID" value="AEA42380.1"/>
    <property type="molecule type" value="Genomic_DNA"/>
</dbReference>
<dbReference type="PROSITE" id="PS50093">
    <property type="entry name" value="PKD"/>
    <property type="match status" value="1"/>
</dbReference>
<dbReference type="Gene3D" id="2.60.120.260">
    <property type="entry name" value="Galactose-binding domain-like"/>
    <property type="match status" value="1"/>
</dbReference>
<dbReference type="InterPro" id="IPR022409">
    <property type="entry name" value="PKD/Chitinase_dom"/>
</dbReference>
<gene>
    <name evidence="3" type="ordered locus">Fluta_0372</name>
</gene>
<dbReference type="SMART" id="SM00089">
    <property type="entry name" value="PKD"/>
    <property type="match status" value="1"/>
</dbReference>
<evidence type="ECO:0000259" key="2">
    <source>
        <dbReference type="PROSITE" id="PS50093"/>
    </source>
</evidence>
<reference evidence="4" key="2">
    <citation type="submission" date="2011-02" db="EMBL/GenBank/DDBJ databases">
        <title>The complete genome of Fluviicola taffensis DSM 16823.</title>
        <authorList>
            <consortium name="US DOE Joint Genome Institute (JGI-PGF)"/>
            <person name="Lucas S."/>
            <person name="Copeland A."/>
            <person name="Lapidus A."/>
            <person name="Bruce D."/>
            <person name="Goodwin L."/>
            <person name="Pitluck S."/>
            <person name="Kyrpides N."/>
            <person name="Mavromatis K."/>
            <person name="Ivanova N."/>
            <person name="Mikhailova N."/>
            <person name="Pagani I."/>
            <person name="Chertkov O."/>
            <person name="Detter J.C."/>
            <person name="Han C."/>
            <person name="Tapia R."/>
            <person name="Land M."/>
            <person name="Hauser L."/>
            <person name="Markowitz V."/>
            <person name="Cheng J.-F."/>
            <person name="Hugenholtz P."/>
            <person name="Woyke T."/>
            <person name="Wu D."/>
            <person name="Tindall B."/>
            <person name="Pomrenke H.G."/>
            <person name="Brambilla E."/>
            <person name="Klenk H.-P."/>
            <person name="Eisen J.A."/>
        </authorList>
    </citation>
    <scope>NUCLEOTIDE SEQUENCE [LARGE SCALE GENOMIC DNA]</scope>
    <source>
        <strain evidence="4">DSM 16823 / RW262 / RW262</strain>
    </source>
</reference>
<evidence type="ECO:0000256" key="1">
    <source>
        <dbReference type="SAM" id="SignalP"/>
    </source>
</evidence>
<dbReference type="Pfam" id="PF13585">
    <property type="entry name" value="CHU_C"/>
    <property type="match status" value="1"/>
</dbReference>
<organism evidence="3 4">
    <name type="scientific">Fluviicola taffensis (strain DSM 16823 / NCIMB 13979 / RW262)</name>
    <dbReference type="NCBI Taxonomy" id="755732"/>
    <lineage>
        <taxon>Bacteria</taxon>
        <taxon>Pseudomonadati</taxon>
        <taxon>Bacteroidota</taxon>
        <taxon>Flavobacteriia</taxon>
        <taxon>Flavobacteriales</taxon>
        <taxon>Crocinitomicaceae</taxon>
        <taxon>Fluviicola</taxon>
    </lineage>
</organism>
<feature type="domain" description="PKD" evidence="2">
    <location>
        <begin position="448"/>
        <end position="503"/>
    </location>
</feature>
<keyword evidence="4" id="KW-1185">Reference proteome</keyword>
<dbReference type="SUPFAM" id="SSF49299">
    <property type="entry name" value="PKD domain"/>
    <property type="match status" value="1"/>
</dbReference>
<dbReference type="InterPro" id="IPR000601">
    <property type="entry name" value="PKD_dom"/>
</dbReference>
<protein>
    <submittedName>
        <fullName evidence="3">PKD domain containing protein</fullName>
    </submittedName>
</protein>
<dbReference type="NCBIfam" id="TIGR04131">
    <property type="entry name" value="Bac_Flav_CTERM"/>
    <property type="match status" value="1"/>
</dbReference>
<dbReference type="InterPro" id="IPR026341">
    <property type="entry name" value="T9SS_type_B"/>
</dbReference>